<dbReference type="InterPro" id="IPR049574">
    <property type="entry name" value="CrtA-like"/>
</dbReference>
<evidence type="ECO:0008006" key="3">
    <source>
        <dbReference type="Google" id="ProtNLM"/>
    </source>
</evidence>
<evidence type="ECO:0000313" key="1">
    <source>
        <dbReference type="EMBL" id="GAA1692834.1"/>
    </source>
</evidence>
<name>A0ABN2HSL2_9ACTN</name>
<dbReference type="CDD" id="cd21650">
    <property type="entry name" value="CrtA-like"/>
    <property type="match status" value="1"/>
</dbReference>
<dbReference type="EMBL" id="BAAANY010000019">
    <property type="protein sequence ID" value="GAA1692834.1"/>
    <property type="molecule type" value="Genomic_DNA"/>
</dbReference>
<sequence>MRDLPEPDPVPPLVTVHIWRVPARSVPAAAARMATHRGPVRRTNGLRFGKLLGTTHDRTFSLRDVDVRQYGLLATWRSERDAAEFEESQVVRSWRRVASEQWRLRLTPLSSRGRWSGRAPFGVPKPARWKGKVVALTRSRLVPAKVPKFWRAIPPVAADIAGRDGLLAALGVSEIPVGVQGTISVWRNADDLTAFAYRGAPHQAVMARKDREGWYAEELFARFGVLDSVGTFRGADPVT</sequence>
<proteinExistence type="predicted"/>
<evidence type="ECO:0000313" key="2">
    <source>
        <dbReference type="Proteomes" id="UP001500618"/>
    </source>
</evidence>
<dbReference type="Proteomes" id="UP001500618">
    <property type="component" value="Unassembled WGS sequence"/>
</dbReference>
<gene>
    <name evidence="1" type="ORF">GCM10009765_47740</name>
</gene>
<reference evidence="1 2" key="1">
    <citation type="journal article" date="2019" name="Int. J. Syst. Evol. Microbiol.">
        <title>The Global Catalogue of Microorganisms (GCM) 10K type strain sequencing project: providing services to taxonomists for standard genome sequencing and annotation.</title>
        <authorList>
            <consortium name="The Broad Institute Genomics Platform"/>
            <consortium name="The Broad Institute Genome Sequencing Center for Infectious Disease"/>
            <person name="Wu L."/>
            <person name="Ma J."/>
        </authorList>
    </citation>
    <scope>NUCLEOTIDE SEQUENCE [LARGE SCALE GENOMIC DNA]</scope>
    <source>
        <strain evidence="1 2">JCM 14718</strain>
    </source>
</reference>
<organism evidence="1 2">
    <name type="scientific">Fodinicola feengrottensis</name>
    <dbReference type="NCBI Taxonomy" id="435914"/>
    <lineage>
        <taxon>Bacteria</taxon>
        <taxon>Bacillati</taxon>
        <taxon>Actinomycetota</taxon>
        <taxon>Actinomycetes</taxon>
        <taxon>Mycobacteriales</taxon>
        <taxon>Fodinicola</taxon>
    </lineage>
</organism>
<accession>A0ABN2HSL2</accession>
<dbReference type="RefSeq" id="WP_344312699.1">
    <property type="nucleotide sequence ID" value="NZ_BAAANY010000019.1"/>
</dbReference>
<comment type="caution">
    <text evidence="1">The sequence shown here is derived from an EMBL/GenBank/DDBJ whole genome shotgun (WGS) entry which is preliminary data.</text>
</comment>
<protein>
    <recommendedName>
        <fullName evidence="3">Monooxygenase</fullName>
    </recommendedName>
</protein>
<keyword evidence="2" id="KW-1185">Reference proteome</keyword>